<name>A0AA86TBB7_9BACT</name>
<protein>
    <submittedName>
        <fullName evidence="2">Uncharacterized protein</fullName>
    </submittedName>
</protein>
<dbReference type="KEGG" id="nti:DNFV4_01752"/>
<keyword evidence="1" id="KW-0472">Membrane</keyword>
<keyword evidence="1" id="KW-1133">Transmembrane helix</keyword>
<feature type="transmembrane region" description="Helical" evidence="1">
    <location>
        <begin position="63"/>
        <end position="84"/>
    </location>
</feature>
<dbReference type="AlphaFoldDB" id="A0AA86TBB7"/>
<keyword evidence="3" id="KW-1185">Reference proteome</keyword>
<dbReference type="EMBL" id="OX365700">
    <property type="protein sequence ID" value="CAI4031328.1"/>
    <property type="molecule type" value="Genomic_DNA"/>
</dbReference>
<dbReference type="RefSeq" id="WP_289268257.1">
    <property type="nucleotide sequence ID" value="NZ_OX365700.1"/>
</dbReference>
<evidence type="ECO:0000313" key="2">
    <source>
        <dbReference type="EMBL" id="CAI4031328.1"/>
    </source>
</evidence>
<feature type="transmembrane region" description="Helical" evidence="1">
    <location>
        <begin position="39"/>
        <end position="56"/>
    </location>
</feature>
<evidence type="ECO:0000256" key="1">
    <source>
        <dbReference type="SAM" id="Phobius"/>
    </source>
</evidence>
<keyword evidence="1" id="KW-0812">Transmembrane</keyword>
<organism evidence="2 3">
    <name type="scientific">Nitrospira tepida</name>
    <dbReference type="NCBI Taxonomy" id="2973512"/>
    <lineage>
        <taxon>Bacteria</taxon>
        <taxon>Pseudomonadati</taxon>
        <taxon>Nitrospirota</taxon>
        <taxon>Nitrospiria</taxon>
        <taxon>Nitrospirales</taxon>
        <taxon>Nitrospiraceae</taxon>
        <taxon>Nitrospira</taxon>
    </lineage>
</organism>
<accession>A0AA86TBB7</accession>
<dbReference type="Proteomes" id="UP001179121">
    <property type="component" value="Chromosome"/>
</dbReference>
<proteinExistence type="predicted"/>
<reference evidence="2" key="1">
    <citation type="submission" date="2022-10" db="EMBL/GenBank/DDBJ databases">
        <authorList>
            <person name="Koch H."/>
        </authorList>
    </citation>
    <scope>NUCLEOTIDE SEQUENCE</scope>
    <source>
        <strain evidence="2">DNF</strain>
    </source>
</reference>
<gene>
    <name evidence="2" type="ORF">DNFV4_01752</name>
</gene>
<feature type="transmembrane region" description="Helical" evidence="1">
    <location>
        <begin position="96"/>
        <end position="119"/>
    </location>
</feature>
<evidence type="ECO:0000313" key="3">
    <source>
        <dbReference type="Proteomes" id="UP001179121"/>
    </source>
</evidence>
<sequence length="136" mass="14277">MATRHVVMAVLAALMVTAGLVRVNTPAPADQAQLALTMWNMFLFGIPTLLIGALLARQRWALMAAVIYGTVGLALDISTLVYVLTHETAGRFYGSAVGLSGLLNFLLIAFGGKGFLSVIDSGTLPKGRPPSHPSPS</sequence>